<evidence type="ECO:0000313" key="3">
    <source>
        <dbReference type="Proteomes" id="UP000005408"/>
    </source>
</evidence>
<dbReference type="Proteomes" id="UP000005408">
    <property type="component" value="Unassembled WGS sequence"/>
</dbReference>
<keyword evidence="3" id="KW-1185">Reference proteome</keyword>
<proteinExistence type="predicted"/>
<dbReference type="OMA" id="LLMFWIA"/>
<accession>A0A8W8L8J4</accession>
<keyword evidence="1" id="KW-1133">Transmembrane helix</keyword>
<dbReference type="AlphaFoldDB" id="A0A8W8L8J4"/>
<feature type="transmembrane region" description="Helical" evidence="1">
    <location>
        <begin position="113"/>
        <end position="135"/>
    </location>
</feature>
<keyword evidence="1" id="KW-0812">Transmembrane</keyword>
<feature type="transmembrane region" description="Helical" evidence="1">
    <location>
        <begin position="52"/>
        <end position="72"/>
    </location>
</feature>
<feature type="transmembrane region" description="Helical" evidence="1">
    <location>
        <begin position="12"/>
        <end position="32"/>
    </location>
</feature>
<dbReference type="OrthoDB" id="6089166at2759"/>
<reference evidence="2" key="1">
    <citation type="submission" date="2022-08" db="UniProtKB">
        <authorList>
            <consortium name="EnsemblMetazoa"/>
        </authorList>
    </citation>
    <scope>IDENTIFICATION</scope>
    <source>
        <strain evidence="2">05x7-T-G4-1.051#20</strain>
    </source>
</reference>
<sequence length="156" mass="17241">MAALMDARQKIGLSGSFVTMAFSLTGTIGMAVDNDISVIGLFTNESCALQSAFGLIACASIVETILFFILGIKKCCGKKKSDWFHISVVGHFMGTLGFLLGTVVYGALVTSRIYWYFWFCVFSCISAAGLLMFWIATQMFRRYLKVTYPDDVMVNE</sequence>
<organism evidence="2 3">
    <name type="scientific">Magallana gigas</name>
    <name type="common">Pacific oyster</name>
    <name type="synonym">Crassostrea gigas</name>
    <dbReference type="NCBI Taxonomy" id="29159"/>
    <lineage>
        <taxon>Eukaryota</taxon>
        <taxon>Metazoa</taxon>
        <taxon>Spiralia</taxon>
        <taxon>Lophotrochozoa</taxon>
        <taxon>Mollusca</taxon>
        <taxon>Bivalvia</taxon>
        <taxon>Autobranchia</taxon>
        <taxon>Pteriomorphia</taxon>
        <taxon>Ostreida</taxon>
        <taxon>Ostreoidea</taxon>
        <taxon>Ostreidae</taxon>
        <taxon>Magallana</taxon>
    </lineage>
</organism>
<dbReference type="EnsemblMetazoa" id="G26958.1">
    <property type="protein sequence ID" value="G26958.1:cds"/>
    <property type="gene ID" value="G26958"/>
</dbReference>
<name>A0A8W8L8J4_MAGGI</name>
<keyword evidence="1" id="KW-0472">Membrane</keyword>
<feature type="transmembrane region" description="Helical" evidence="1">
    <location>
        <begin position="84"/>
        <end position="107"/>
    </location>
</feature>
<evidence type="ECO:0000256" key="1">
    <source>
        <dbReference type="SAM" id="Phobius"/>
    </source>
</evidence>
<evidence type="ECO:0000313" key="2">
    <source>
        <dbReference type="EnsemblMetazoa" id="G26958.1:cds"/>
    </source>
</evidence>
<protein>
    <submittedName>
        <fullName evidence="2">Uncharacterized protein</fullName>
    </submittedName>
</protein>